<comment type="caution">
    <text evidence="1">The sequence shown here is derived from an EMBL/GenBank/DDBJ whole genome shotgun (WGS) entry which is preliminary data.</text>
</comment>
<evidence type="ECO:0000313" key="4">
    <source>
        <dbReference type="Proteomes" id="UP000054815"/>
    </source>
</evidence>
<proteinExistence type="predicted"/>
<evidence type="ECO:0000313" key="3">
    <source>
        <dbReference type="Proteomes" id="UP000054805"/>
    </source>
</evidence>
<accession>A0A0V0YBC4</accession>
<protein>
    <submittedName>
        <fullName evidence="1">Uncharacterized protein</fullName>
    </submittedName>
</protein>
<dbReference type="EMBL" id="JYDS01000061">
    <property type="protein sequence ID" value="KRZ28192.1"/>
    <property type="molecule type" value="Genomic_DNA"/>
</dbReference>
<evidence type="ECO:0000313" key="2">
    <source>
        <dbReference type="EMBL" id="KRZ28192.1"/>
    </source>
</evidence>
<name>A0A0V0YBC4_TRIPS</name>
<organism evidence="1 4">
    <name type="scientific">Trichinella pseudospiralis</name>
    <name type="common">Parasitic roundworm</name>
    <dbReference type="NCBI Taxonomy" id="6337"/>
    <lineage>
        <taxon>Eukaryota</taxon>
        <taxon>Metazoa</taxon>
        <taxon>Ecdysozoa</taxon>
        <taxon>Nematoda</taxon>
        <taxon>Enoplea</taxon>
        <taxon>Dorylaimia</taxon>
        <taxon>Trichinellida</taxon>
        <taxon>Trichinellidae</taxon>
        <taxon>Trichinella</taxon>
    </lineage>
</organism>
<dbReference type="AlphaFoldDB" id="A0A0V0YBC4"/>
<dbReference type="Proteomes" id="UP000054815">
    <property type="component" value="Unassembled WGS sequence"/>
</dbReference>
<reference evidence="3 4" key="1">
    <citation type="submission" date="2015-01" db="EMBL/GenBank/DDBJ databases">
        <title>Evolution of Trichinella species and genotypes.</title>
        <authorList>
            <person name="Korhonen P.K."/>
            <person name="Edoardo P."/>
            <person name="Giuseppe L.R."/>
            <person name="Gasser R.B."/>
        </authorList>
    </citation>
    <scope>NUCLEOTIDE SEQUENCE [LARGE SCALE GENOMIC DNA]</scope>
    <source>
        <strain evidence="1">ISS141</strain>
        <strain evidence="2">ISS588</strain>
    </source>
</reference>
<sequence length="45" mass="5077">MDKLGVLVAAVLLIDIGKHRWRTRLLAALPFPCVLGQHPELWSNK</sequence>
<evidence type="ECO:0000313" key="1">
    <source>
        <dbReference type="EMBL" id="KRX97065.1"/>
    </source>
</evidence>
<gene>
    <name evidence="2" type="ORF">T4B_7642</name>
    <name evidence="1" type="ORF">T4E_4813</name>
</gene>
<keyword evidence="3" id="KW-1185">Reference proteome</keyword>
<dbReference type="EMBL" id="JYDU01000036">
    <property type="protein sequence ID" value="KRX97065.1"/>
    <property type="molecule type" value="Genomic_DNA"/>
</dbReference>
<dbReference type="Proteomes" id="UP000054805">
    <property type="component" value="Unassembled WGS sequence"/>
</dbReference>